<dbReference type="InterPro" id="IPR001019">
    <property type="entry name" value="Gprotein_alpha_su"/>
</dbReference>
<dbReference type="GO" id="GO:0005737">
    <property type="term" value="C:cytoplasm"/>
    <property type="evidence" value="ECO:0007669"/>
    <property type="project" value="TreeGrafter"/>
</dbReference>
<dbReference type="VEuPathDB" id="VectorBase:LLONM1_002542"/>
<dbReference type="SUPFAM" id="SSF52540">
    <property type="entry name" value="P-loop containing nucleoside triphosphate hydrolases"/>
    <property type="match status" value="1"/>
</dbReference>
<dbReference type="EMBL" id="GITU01003503">
    <property type="protein sequence ID" value="MBC1172206.1"/>
    <property type="molecule type" value="Transcribed_RNA"/>
</dbReference>
<accession>A0A1B0CP62</accession>
<dbReference type="GO" id="GO:0005525">
    <property type="term" value="F:GTP binding"/>
    <property type="evidence" value="ECO:0007669"/>
    <property type="project" value="UniProtKB-KW"/>
</dbReference>
<comment type="similarity">
    <text evidence="2">Belongs to the G-alpha family.</text>
</comment>
<dbReference type="CDD" id="cd00066">
    <property type="entry name" value="G-alpha"/>
    <property type="match status" value="1"/>
</dbReference>
<dbReference type="Proteomes" id="UP000092461">
    <property type="component" value="Unassembled WGS sequence"/>
</dbReference>
<dbReference type="PANTHER" id="PTHR10218">
    <property type="entry name" value="GTP-BINDING PROTEIN ALPHA SUBUNIT"/>
    <property type="match status" value="1"/>
</dbReference>
<evidence type="ECO:0000313" key="13">
    <source>
        <dbReference type="Proteomes" id="UP000092461"/>
    </source>
</evidence>
<evidence type="ECO:0000256" key="3">
    <source>
        <dbReference type="ARBA" id="ARBA00011356"/>
    </source>
</evidence>
<feature type="binding site" evidence="10">
    <location>
        <position position="46"/>
    </location>
    <ligand>
        <name>Mg(2+)</name>
        <dbReference type="ChEBI" id="CHEBI:18420"/>
    </ligand>
</feature>
<dbReference type="CTD" id="39861"/>
<dbReference type="Gene3D" id="1.10.400.10">
    <property type="entry name" value="GI Alpha 1, domain 2-like"/>
    <property type="match status" value="1"/>
</dbReference>
<keyword evidence="4 10" id="KW-0479">Metal-binding</keyword>
<keyword evidence="8" id="KW-0807">Transducer</keyword>
<keyword evidence="6 10" id="KW-0460">Magnesium</keyword>
<dbReference type="PANTHER" id="PTHR10218:SF367">
    <property type="entry name" value="GUANINE NUCLEOTIDE-BINDING PROTEIN G(F) SUBUNIT ALPHA"/>
    <property type="match status" value="1"/>
</dbReference>
<dbReference type="GO" id="GO:0001664">
    <property type="term" value="F:G protein-coupled receptor binding"/>
    <property type="evidence" value="ECO:0007669"/>
    <property type="project" value="TreeGrafter"/>
</dbReference>
<evidence type="ECO:0000256" key="10">
    <source>
        <dbReference type="PIRSR" id="PIRSR601019-2"/>
    </source>
</evidence>
<reference evidence="11" key="2">
    <citation type="journal article" date="2020" name="BMC">
        <title>Leishmania infection induces a limited differential gene expression in the sand fly midgut.</title>
        <authorList>
            <person name="Coutinho-Abreu I.V."/>
            <person name="Serafim T.D."/>
            <person name="Meneses C."/>
            <person name="Kamhawi S."/>
            <person name="Oliveira F."/>
            <person name="Valenzuela J.G."/>
        </authorList>
    </citation>
    <scope>NUCLEOTIDE SEQUENCE</scope>
    <source>
        <strain evidence="11">Jacobina</strain>
        <tissue evidence="11">Midgut</tissue>
    </source>
</reference>
<dbReference type="GeneID" id="129793396"/>
<dbReference type="GO" id="GO:0003924">
    <property type="term" value="F:GTPase activity"/>
    <property type="evidence" value="ECO:0007669"/>
    <property type="project" value="InterPro"/>
</dbReference>
<dbReference type="GO" id="GO:0031683">
    <property type="term" value="F:G-protein beta/gamma-subunit complex binding"/>
    <property type="evidence" value="ECO:0007669"/>
    <property type="project" value="InterPro"/>
</dbReference>
<dbReference type="GO" id="GO:0007191">
    <property type="term" value="P:adenylate cyclase-activating dopamine receptor signaling pathway"/>
    <property type="evidence" value="ECO:0007669"/>
    <property type="project" value="TreeGrafter"/>
</dbReference>
<keyword evidence="13" id="KW-1185">Reference proteome</keyword>
<dbReference type="SUPFAM" id="SSF47895">
    <property type="entry name" value="Transducin (alpha subunit), insertion domain"/>
    <property type="match status" value="1"/>
</dbReference>
<dbReference type="PROSITE" id="PS51882">
    <property type="entry name" value="G_ALPHA"/>
    <property type="match status" value="1"/>
</dbReference>
<dbReference type="EnsemblMetazoa" id="LLOJ006535-RA">
    <property type="protein sequence ID" value="LLOJ006535-PA"/>
    <property type="gene ID" value="LLOJ006535"/>
</dbReference>
<dbReference type="EMBL" id="AJWK01021446">
    <property type="status" value="NOT_ANNOTATED_CDS"/>
    <property type="molecule type" value="Genomic_DNA"/>
</dbReference>
<dbReference type="FunFam" id="1.10.400.10:FF:000010">
    <property type="entry name" value="Guanine nucleotide-binding protein alpha-13 subunit"/>
    <property type="match status" value="1"/>
</dbReference>
<dbReference type="AlphaFoldDB" id="A0A1B0CP62"/>
<dbReference type="InterPro" id="IPR011025">
    <property type="entry name" value="GproteinA_insert"/>
</dbReference>
<evidence type="ECO:0000256" key="2">
    <source>
        <dbReference type="ARBA" id="ARBA00005804"/>
    </source>
</evidence>
<evidence type="ECO:0000313" key="11">
    <source>
        <dbReference type="EMBL" id="MBC1172206.1"/>
    </source>
</evidence>
<dbReference type="OrthoDB" id="5817230at2759"/>
<evidence type="ECO:0000256" key="9">
    <source>
        <dbReference type="PIRSR" id="PIRSR601019-1"/>
    </source>
</evidence>
<protein>
    <submittedName>
        <fullName evidence="11">Putative g-protein alpha subunit</fullName>
    </submittedName>
</protein>
<dbReference type="RefSeq" id="XP_055689358.1">
    <property type="nucleotide sequence ID" value="XM_055833383.1"/>
</dbReference>
<evidence type="ECO:0000256" key="5">
    <source>
        <dbReference type="ARBA" id="ARBA00022741"/>
    </source>
</evidence>
<dbReference type="SMART" id="SM00275">
    <property type="entry name" value="G_alpha"/>
    <property type="match status" value="1"/>
</dbReference>
<dbReference type="InterPro" id="IPR027417">
    <property type="entry name" value="P-loop_NTPase"/>
</dbReference>
<comment type="function">
    <text evidence="1">Guanine nucleotide-binding proteins (G proteins) are involved as modulators or transducers in various transmembrane signaling systems.</text>
</comment>
<dbReference type="VEuPathDB" id="VectorBase:LLOJ006535"/>
<feature type="binding site" evidence="9">
    <location>
        <begin position="277"/>
        <end position="280"/>
    </location>
    <ligand>
        <name>GTP</name>
        <dbReference type="ChEBI" id="CHEBI:37565"/>
    </ligand>
</feature>
<keyword evidence="7 9" id="KW-0342">GTP-binding</keyword>
<keyword evidence="5 9" id="KW-0547">Nucleotide-binding</keyword>
<proteinExistence type="inferred from homology"/>
<feature type="binding site" evidence="9">
    <location>
        <position position="354"/>
    </location>
    <ligand>
        <name>GTP</name>
        <dbReference type="ChEBI" id="CHEBI:37565"/>
    </ligand>
</feature>
<dbReference type="GO" id="GO:0007606">
    <property type="term" value="P:sensory perception of chemical stimulus"/>
    <property type="evidence" value="ECO:0007669"/>
    <property type="project" value="TreeGrafter"/>
</dbReference>
<feature type="binding site" evidence="9">
    <location>
        <begin position="150"/>
        <end position="151"/>
    </location>
    <ligand>
        <name>GTP</name>
        <dbReference type="ChEBI" id="CHEBI:37565"/>
    </ligand>
</feature>
<sequence>MLGCIFPRPAEMTKSSYSKRDIKAFTNSFEKAIKILLLGTGESGKSTILNQMRILHINEFTTQERLGRIAIIRQNLHESVYEIVVNVERLGLTFDCPANAKSAQYILNLGKILPDSFNPEDTYVEHIENLWYDRGVQECFSRSNEYQLNDSAKYFIDRVQTVTKADYIPSTDDILHSRKITTAIHEIKFNVKIPKNMGGGVQEFRMIDVGGQRDQRNKWMHVFEGIDAVLFLISCGDFDQTLREDTQQNRLCEALKLFTGVWHNRFLASAGIICFLNKQDIMERKIMEGKCIGHYFPDYYNYRLSANDGIAFDECNKTRCFIRHKLIEVTNETPRPFRNNECVKKECYFHFTVATDTNNIRKVFYDVHSMILNDILCRMGLL</sequence>
<dbReference type="Pfam" id="PF00503">
    <property type="entry name" value="G-alpha"/>
    <property type="match status" value="1"/>
</dbReference>
<evidence type="ECO:0000256" key="8">
    <source>
        <dbReference type="ARBA" id="ARBA00023224"/>
    </source>
</evidence>
<reference evidence="12" key="3">
    <citation type="submission" date="2020-05" db="UniProtKB">
        <authorList>
            <consortium name="EnsemblMetazoa"/>
        </authorList>
    </citation>
    <scope>IDENTIFICATION</scope>
    <source>
        <strain evidence="12">Jacobina</strain>
    </source>
</reference>
<dbReference type="PRINTS" id="PR00318">
    <property type="entry name" value="GPROTEINA"/>
</dbReference>
<name>A0A1B0CP62_LUTLO</name>
<evidence type="ECO:0000313" key="12">
    <source>
        <dbReference type="EnsemblMetazoa" id="LLOJ006535-PA"/>
    </source>
</evidence>
<dbReference type="KEGG" id="lll:129793396"/>
<feature type="binding site" evidence="9">
    <location>
        <begin position="175"/>
        <end position="181"/>
    </location>
    <ligand>
        <name>GTP</name>
        <dbReference type="ChEBI" id="CHEBI:37565"/>
    </ligand>
</feature>
<dbReference type="GO" id="GO:0005834">
    <property type="term" value="C:heterotrimeric G-protein complex"/>
    <property type="evidence" value="ECO:0007669"/>
    <property type="project" value="TreeGrafter"/>
</dbReference>
<reference evidence="13" key="1">
    <citation type="submission" date="2012-05" db="EMBL/GenBank/DDBJ databases">
        <title>Whole Genome Assembly of Lutzomyia longipalpis.</title>
        <authorList>
            <person name="Richards S."/>
            <person name="Qu C."/>
            <person name="Dillon R."/>
            <person name="Worley K."/>
            <person name="Scherer S."/>
            <person name="Batterton M."/>
            <person name="Taylor A."/>
            <person name="Hawes A."/>
            <person name="Hernandez B."/>
            <person name="Kovar C."/>
            <person name="Mandapat C."/>
            <person name="Pham C."/>
            <person name="Qu C."/>
            <person name="Jing C."/>
            <person name="Bess C."/>
            <person name="Bandaranaike D."/>
            <person name="Ngo D."/>
            <person name="Ongeri F."/>
            <person name="Arias F."/>
            <person name="Lara F."/>
            <person name="Weissenberger G."/>
            <person name="Kamau G."/>
            <person name="Han H."/>
            <person name="Shen H."/>
            <person name="Dinh H."/>
            <person name="Khalil I."/>
            <person name="Jones J."/>
            <person name="Shafer J."/>
            <person name="Jayaseelan J."/>
            <person name="Quiroz J."/>
            <person name="Blankenburg K."/>
            <person name="Nguyen L."/>
            <person name="Jackson L."/>
            <person name="Francisco L."/>
            <person name="Tang L.-Y."/>
            <person name="Pu L.-L."/>
            <person name="Perales L."/>
            <person name="Lorensuhewa L."/>
            <person name="Munidasa M."/>
            <person name="Coyle M."/>
            <person name="Taylor M."/>
            <person name="Puazo M."/>
            <person name="Firestine M."/>
            <person name="Scheel M."/>
            <person name="Javaid M."/>
            <person name="Wang M."/>
            <person name="Li M."/>
            <person name="Tabassum N."/>
            <person name="Saada N."/>
            <person name="Osuji N."/>
            <person name="Aqrawi P."/>
            <person name="Fu Q."/>
            <person name="Thornton R."/>
            <person name="Raj R."/>
            <person name="Goodspeed R."/>
            <person name="Mata R."/>
            <person name="Najjar R."/>
            <person name="Gubbala S."/>
            <person name="Lee S."/>
            <person name="Denson S."/>
            <person name="Patil S."/>
            <person name="Macmil S."/>
            <person name="Qi S."/>
            <person name="Matskevitch T."/>
            <person name="Palculict T."/>
            <person name="Mathew T."/>
            <person name="Vee V."/>
            <person name="Velamala V."/>
            <person name="Korchina V."/>
            <person name="Cai W."/>
            <person name="Liu W."/>
            <person name="Dai W."/>
            <person name="Zou X."/>
            <person name="Zhu Y."/>
            <person name="Zhang Y."/>
            <person name="Wu Y.-Q."/>
            <person name="Xin Y."/>
            <person name="Nazarath L."/>
            <person name="Kovar C."/>
            <person name="Han Y."/>
            <person name="Muzny D."/>
            <person name="Gibbs R."/>
        </authorList>
    </citation>
    <scope>NUCLEOTIDE SEQUENCE [LARGE SCALE GENOMIC DNA]</scope>
    <source>
        <strain evidence="13">Jacobina</strain>
    </source>
</reference>
<feature type="binding site" evidence="10">
    <location>
        <position position="181"/>
    </location>
    <ligand>
        <name>Mg(2+)</name>
        <dbReference type="ChEBI" id="CHEBI:18420"/>
    </ligand>
</feature>
<feature type="binding site" evidence="9">
    <location>
        <begin position="208"/>
        <end position="212"/>
    </location>
    <ligand>
        <name>GTP</name>
        <dbReference type="ChEBI" id="CHEBI:37565"/>
    </ligand>
</feature>
<dbReference type="Gene3D" id="3.40.50.300">
    <property type="entry name" value="P-loop containing nucleotide triphosphate hydrolases"/>
    <property type="match status" value="1"/>
</dbReference>
<evidence type="ECO:0000256" key="6">
    <source>
        <dbReference type="ARBA" id="ARBA00022842"/>
    </source>
</evidence>
<dbReference type="FunFam" id="3.40.50.300:FF:000720">
    <property type="entry name" value="Guanine nucleotide-binding protein G(k) subunit alpha"/>
    <property type="match status" value="1"/>
</dbReference>
<organism evidence="12 13">
    <name type="scientific">Lutzomyia longipalpis</name>
    <name type="common">Sand fly</name>
    <dbReference type="NCBI Taxonomy" id="7200"/>
    <lineage>
        <taxon>Eukaryota</taxon>
        <taxon>Metazoa</taxon>
        <taxon>Ecdysozoa</taxon>
        <taxon>Arthropoda</taxon>
        <taxon>Hexapoda</taxon>
        <taxon>Insecta</taxon>
        <taxon>Pterygota</taxon>
        <taxon>Neoptera</taxon>
        <taxon>Endopterygota</taxon>
        <taxon>Diptera</taxon>
        <taxon>Nematocera</taxon>
        <taxon>Psychodoidea</taxon>
        <taxon>Psychodidae</taxon>
        <taxon>Lutzomyia</taxon>
        <taxon>Lutzomyia</taxon>
    </lineage>
</organism>
<evidence type="ECO:0000256" key="1">
    <source>
        <dbReference type="ARBA" id="ARBA00003069"/>
    </source>
</evidence>
<evidence type="ECO:0000256" key="4">
    <source>
        <dbReference type="ARBA" id="ARBA00022723"/>
    </source>
</evidence>
<comment type="subunit">
    <text evidence="3">G proteins are composed of 3 units; alpha, beta and gamma. The alpha chain contains the guanine nucleotide binding site.</text>
</comment>
<feature type="binding site" evidence="9">
    <location>
        <begin position="42"/>
        <end position="47"/>
    </location>
    <ligand>
        <name>GTP</name>
        <dbReference type="ChEBI" id="CHEBI:37565"/>
    </ligand>
</feature>
<evidence type="ECO:0000256" key="7">
    <source>
        <dbReference type="ARBA" id="ARBA00023134"/>
    </source>
</evidence>
<dbReference type="GO" id="GO:0046872">
    <property type="term" value="F:metal ion binding"/>
    <property type="evidence" value="ECO:0007669"/>
    <property type="project" value="UniProtKB-KW"/>
</dbReference>